<name>E0U651_GLOV7</name>
<gene>
    <name evidence="2" type="ordered locus">Cyan7822_0341</name>
</gene>
<dbReference type="HOGENOM" id="CLU_2329038_0_0_3"/>
<evidence type="ECO:0000256" key="1">
    <source>
        <dbReference type="SAM" id="MobiDB-lite"/>
    </source>
</evidence>
<dbReference type="eggNOG" id="ENOG5034CH7">
    <property type="taxonomic scope" value="Bacteria"/>
</dbReference>
<sequence>MGTDDRKKRILAHLAKSTDGIKYGTSKTSSVSDSTPSVELPPPPPIPQPVVPPPLSPKSRKRQVIDHVKNSSGDFGDFSFGSEKRKQKISEHLRKSLS</sequence>
<reference evidence="3" key="1">
    <citation type="journal article" date="2011" name="MBio">
        <title>Novel metabolic attributes of the genus Cyanothece, comprising a group of unicellular nitrogen-fixing Cyanobacteria.</title>
        <authorList>
            <person name="Bandyopadhyay A."/>
            <person name="Elvitigala T."/>
            <person name="Welsh E."/>
            <person name="Stockel J."/>
            <person name="Liberton M."/>
            <person name="Min H."/>
            <person name="Sherman L.A."/>
            <person name="Pakrasi H.B."/>
        </authorList>
    </citation>
    <scope>NUCLEOTIDE SEQUENCE [LARGE SCALE GENOMIC DNA]</scope>
    <source>
        <strain evidence="3">PCC 7822</strain>
    </source>
</reference>
<proteinExistence type="predicted"/>
<dbReference type="STRING" id="497965.Cyan7822_0341"/>
<dbReference type="KEGG" id="cyj:Cyan7822_0341"/>
<dbReference type="EMBL" id="CP002198">
    <property type="protein sequence ID" value="ADN12387.1"/>
    <property type="molecule type" value="Genomic_DNA"/>
</dbReference>
<evidence type="ECO:0000313" key="2">
    <source>
        <dbReference type="EMBL" id="ADN12387.1"/>
    </source>
</evidence>
<feature type="compositionally biased region" description="Basic and acidic residues" evidence="1">
    <location>
        <begin position="82"/>
        <end position="98"/>
    </location>
</feature>
<evidence type="ECO:0000313" key="3">
    <source>
        <dbReference type="Proteomes" id="UP000008206"/>
    </source>
</evidence>
<accession>E0U651</accession>
<protein>
    <submittedName>
        <fullName evidence="2">Uncharacterized protein</fullName>
    </submittedName>
</protein>
<feature type="compositionally biased region" description="Low complexity" evidence="1">
    <location>
        <begin position="71"/>
        <end position="81"/>
    </location>
</feature>
<dbReference type="Proteomes" id="UP000008206">
    <property type="component" value="Chromosome"/>
</dbReference>
<feature type="region of interest" description="Disordered" evidence="1">
    <location>
        <begin position="16"/>
        <end position="98"/>
    </location>
</feature>
<feature type="compositionally biased region" description="Pro residues" evidence="1">
    <location>
        <begin position="39"/>
        <end position="56"/>
    </location>
</feature>
<dbReference type="AlphaFoldDB" id="E0U651"/>
<organism evidence="2 3">
    <name type="scientific">Gloeothece verrucosa (strain PCC 7822)</name>
    <name type="common">Cyanothece sp. (strain PCC 7822)</name>
    <dbReference type="NCBI Taxonomy" id="497965"/>
    <lineage>
        <taxon>Bacteria</taxon>
        <taxon>Bacillati</taxon>
        <taxon>Cyanobacteriota</taxon>
        <taxon>Cyanophyceae</taxon>
        <taxon>Oscillatoriophycideae</taxon>
        <taxon>Chroococcales</taxon>
        <taxon>Aphanothecaceae</taxon>
        <taxon>Gloeothece</taxon>
        <taxon>Gloeothece verrucosa</taxon>
    </lineage>
</organism>
<keyword evidence="3" id="KW-1185">Reference proteome</keyword>
<dbReference type="RefSeq" id="WP_013320497.1">
    <property type="nucleotide sequence ID" value="NC_014501.1"/>
</dbReference>
<feature type="compositionally biased region" description="Low complexity" evidence="1">
    <location>
        <begin position="25"/>
        <end position="38"/>
    </location>
</feature>